<dbReference type="RefSeq" id="XP_030537845.2">
    <property type="nucleotide sequence ID" value="XM_030681985.2"/>
</dbReference>
<organism evidence="8 9">
    <name type="scientific">Rhodamnia argentea</name>
    <dbReference type="NCBI Taxonomy" id="178133"/>
    <lineage>
        <taxon>Eukaryota</taxon>
        <taxon>Viridiplantae</taxon>
        <taxon>Streptophyta</taxon>
        <taxon>Embryophyta</taxon>
        <taxon>Tracheophyta</taxon>
        <taxon>Spermatophyta</taxon>
        <taxon>Magnoliopsida</taxon>
        <taxon>eudicotyledons</taxon>
        <taxon>Gunneridae</taxon>
        <taxon>Pentapetalae</taxon>
        <taxon>rosids</taxon>
        <taxon>malvids</taxon>
        <taxon>Myrtales</taxon>
        <taxon>Myrtaceae</taxon>
        <taxon>Myrtoideae</taxon>
        <taxon>Myrteae</taxon>
        <taxon>Australasian group</taxon>
        <taxon>Rhodamnia</taxon>
    </lineage>
</organism>
<reference evidence="8" key="1">
    <citation type="submission" date="2025-05" db="UniProtKB">
        <authorList>
            <consortium name="RefSeq"/>
        </authorList>
    </citation>
    <scope>NUCLEOTIDE SEQUENCE [LARGE SCALE GENOMIC DNA]</scope>
</reference>
<dbReference type="InterPro" id="IPR016024">
    <property type="entry name" value="ARM-type_fold"/>
</dbReference>
<dbReference type="PROSITE" id="PS50302">
    <property type="entry name" value="PUM"/>
    <property type="match status" value="4"/>
</dbReference>
<proteinExistence type="predicted"/>
<sequence length="588" mass="65217">MESAGNDRSFQAAAFAASACSDLESRGFMVPYALLQNPPLGTYSDAQSLEDGLRSLRLSPPCRPSPYQEFTGGVLDACPYQSLANVSTMPPNRSSPYPEFAGDVLDPYPYASLANVSSVPPNRPSPYSEFTGDVFGAYPYPSPTNVFSVGIPRTDSYDASRLIPDSIGAARNIFRFGYGPSVHVEPLSNHSPALIGDGWIQTDPNVFAMAGSRERLSVENLPSLPALGRAGSCHYNSRFSRPDVSNRRLSEAARTPVSSAAMHNSRRNIRLSTRNGSWSLPRTGVPLDKEKVGRLFNQVINSIGDFMVHQTWNHVIQSLVEVCDEVQRTKILEKVTLQEHRLVKICLDPYGIHAVKKLLDHVTTPYQMKLVVSALLPGVVSLALEKNSVIEHCLRNFPHEYTESLLVELAKNCYHIATNQTGCCTLQACIHYSDRASRECLLVELPSYSLQLAQDPYGNYVVQTLLSLMRPGVTNKVIEVLRGSFLPLSTNKYASHVVERCIKTIGEVQSRQVALELTTSPSCPKLFTDEFGNFVTKTLLEEAHQSWGRIFNYLEKMIEERESQLATHTFGKNVLAKLRTLQRRRCGV</sequence>
<dbReference type="SUPFAM" id="SSF48371">
    <property type="entry name" value="ARM repeat"/>
    <property type="match status" value="1"/>
</dbReference>
<dbReference type="GO" id="GO:0005737">
    <property type="term" value="C:cytoplasm"/>
    <property type="evidence" value="ECO:0007669"/>
    <property type="project" value="UniProtKB-SubCell"/>
</dbReference>
<evidence type="ECO:0000256" key="2">
    <source>
        <dbReference type="ARBA" id="ARBA00022490"/>
    </source>
</evidence>
<evidence type="ECO:0000313" key="9">
    <source>
        <dbReference type="RefSeq" id="XP_030537845.2"/>
    </source>
</evidence>
<dbReference type="GO" id="GO:0006417">
    <property type="term" value="P:regulation of translation"/>
    <property type="evidence" value="ECO:0007669"/>
    <property type="project" value="UniProtKB-KW"/>
</dbReference>
<evidence type="ECO:0000256" key="3">
    <source>
        <dbReference type="ARBA" id="ARBA00022737"/>
    </source>
</evidence>
<dbReference type="Proteomes" id="UP000827889">
    <property type="component" value="Chromosome 2"/>
</dbReference>
<dbReference type="KEGG" id="rarg:115746281"/>
<feature type="domain" description="PUM-HD" evidence="7">
    <location>
        <begin position="238"/>
        <end position="582"/>
    </location>
</feature>
<dbReference type="Pfam" id="PF00806">
    <property type="entry name" value="PUF"/>
    <property type="match status" value="4"/>
</dbReference>
<dbReference type="SMART" id="SM00025">
    <property type="entry name" value="Pumilio"/>
    <property type="match status" value="7"/>
</dbReference>
<protein>
    <submittedName>
        <fullName evidence="9">Pumilio homolog 12-like</fullName>
    </submittedName>
</protein>
<feature type="repeat" description="Pumilio" evidence="6">
    <location>
        <begin position="336"/>
        <end position="373"/>
    </location>
</feature>
<evidence type="ECO:0000256" key="4">
    <source>
        <dbReference type="ARBA" id="ARBA00022845"/>
    </source>
</evidence>
<dbReference type="AlphaFoldDB" id="A0A8B8PSV0"/>
<evidence type="ECO:0000256" key="6">
    <source>
        <dbReference type="PROSITE-ProRule" id="PRU00317"/>
    </source>
</evidence>
<dbReference type="Pfam" id="PF22493">
    <property type="entry name" value="PUF_NOP9"/>
    <property type="match status" value="1"/>
</dbReference>
<evidence type="ECO:0000256" key="1">
    <source>
        <dbReference type="ARBA" id="ARBA00004496"/>
    </source>
</evidence>
<evidence type="ECO:0000259" key="7">
    <source>
        <dbReference type="PROSITE" id="PS50303"/>
    </source>
</evidence>
<dbReference type="PANTHER" id="PTHR12537">
    <property type="entry name" value="RNA BINDING PROTEIN PUMILIO-RELATED"/>
    <property type="match status" value="1"/>
</dbReference>
<gene>
    <name evidence="9" type="primary">LOC115746281</name>
</gene>
<dbReference type="GeneID" id="115746281"/>
<name>A0A8B8PSV0_9MYRT</name>
<dbReference type="PANTHER" id="PTHR12537:SF63">
    <property type="entry name" value="PUMILIO HOMOLOG 15"/>
    <property type="match status" value="1"/>
</dbReference>
<accession>A0A8B8PSV0</accession>
<keyword evidence="5" id="KW-0694">RNA-binding</keyword>
<reference evidence="9" key="2">
    <citation type="submission" date="2025-08" db="UniProtKB">
        <authorList>
            <consortium name="RefSeq"/>
        </authorList>
    </citation>
    <scope>IDENTIFICATION</scope>
    <source>
        <tissue evidence="9">Leaf</tissue>
    </source>
</reference>
<feature type="repeat" description="Pumilio" evidence="6">
    <location>
        <begin position="444"/>
        <end position="479"/>
    </location>
</feature>
<dbReference type="InterPro" id="IPR033133">
    <property type="entry name" value="PUM-HD"/>
</dbReference>
<evidence type="ECO:0000313" key="8">
    <source>
        <dbReference type="Proteomes" id="UP000827889"/>
    </source>
</evidence>
<feature type="repeat" description="Pumilio" evidence="6">
    <location>
        <begin position="298"/>
        <end position="333"/>
    </location>
</feature>
<keyword evidence="3" id="KW-0677">Repeat</keyword>
<dbReference type="GO" id="GO:0003729">
    <property type="term" value="F:mRNA binding"/>
    <property type="evidence" value="ECO:0007669"/>
    <property type="project" value="TreeGrafter"/>
</dbReference>
<dbReference type="Gene3D" id="1.25.10.10">
    <property type="entry name" value="Leucine-rich Repeat Variant"/>
    <property type="match status" value="1"/>
</dbReference>
<dbReference type="InterPro" id="IPR001313">
    <property type="entry name" value="Pumilio_RNA-bd_rpt"/>
</dbReference>
<keyword evidence="4" id="KW-0810">Translation regulation</keyword>
<keyword evidence="2" id="KW-0963">Cytoplasm</keyword>
<dbReference type="InterPro" id="IPR011989">
    <property type="entry name" value="ARM-like"/>
</dbReference>
<dbReference type="PROSITE" id="PS50303">
    <property type="entry name" value="PUM_HD"/>
    <property type="match status" value="1"/>
</dbReference>
<evidence type="ECO:0000256" key="5">
    <source>
        <dbReference type="ARBA" id="ARBA00022884"/>
    </source>
</evidence>
<comment type="subcellular location">
    <subcellularLocation>
        <location evidence="1">Cytoplasm</location>
    </subcellularLocation>
</comment>
<keyword evidence="8" id="KW-1185">Reference proteome</keyword>
<feature type="repeat" description="Pumilio" evidence="6">
    <location>
        <begin position="480"/>
        <end position="516"/>
    </location>
</feature>